<dbReference type="STRING" id="1895771.BGO89_12745"/>
<evidence type="ECO:0000313" key="2">
    <source>
        <dbReference type="Proteomes" id="UP000184233"/>
    </source>
</evidence>
<proteinExistence type="predicted"/>
<dbReference type="AlphaFoldDB" id="A0A1M3KUW0"/>
<protein>
    <submittedName>
        <fullName evidence="1">Uncharacterized protein</fullName>
    </submittedName>
</protein>
<gene>
    <name evidence="1" type="ORF">BGO89_12745</name>
</gene>
<reference evidence="1 2" key="1">
    <citation type="submission" date="2016-09" db="EMBL/GenBank/DDBJ databases">
        <title>Genome-resolved meta-omics ties microbial dynamics to process performance in biotechnology for thiocyanate degradation.</title>
        <authorList>
            <person name="Kantor R.S."/>
            <person name="Huddy R.J."/>
            <person name="Iyer R."/>
            <person name="Thomas B.C."/>
            <person name="Brown C.T."/>
            <person name="Anantharaman K."/>
            <person name="Tringe S."/>
            <person name="Hettich R.L."/>
            <person name="Harrison S.T."/>
            <person name="Banfield J.F."/>
        </authorList>
    </citation>
    <scope>NUCLEOTIDE SEQUENCE [LARGE SCALE GENOMIC DNA]</scope>
    <source>
        <strain evidence="1">59-99</strain>
    </source>
</reference>
<evidence type="ECO:0000313" key="1">
    <source>
        <dbReference type="EMBL" id="OJX56205.1"/>
    </source>
</evidence>
<organism evidence="1 2">
    <name type="scientific">Candidatus Kapaibacterium thiocyanatum</name>
    <dbReference type="NCBI Taxonomy" id="1895771"/>
    <lineage>
        <taxon>Bacteria</taxon>
        <taxon>Pseudomonadati</taxon>
        <taxon>Candidatus Kapaibacteriota</taxon>
        <taxon>Candidatus Kapaibacteriia</taxon>
        <taxon>Candidatus Kapaibacteriales</taxon>
        <taxon>Candidatus Kapaibacteriaceae</taxon>
        <taxon>Candidatus Kapaibacterium</taxon>
    </lineage>
</organism>
<dbReference type="PROSITE" id="PS51257">
    <property type="entry name" value="PROKAR_LIPOPROTEIN"/>
    <property type="match status" value="1"/>
</dbReference>
<accession>A0A1M3KUW0</accession>
<dbReference type="EMBL" id="MKVH01000025">
    <property type="protein sequence ID" value="OJX56205.1"/>
    <property type="molecule type" value="Genomic_DNA"/>
</dbReference>
<name>A0A1M3KUW0_9BACT</name>
<comment type="caution">
    <text evidence="1">The sequence shown here is derived from an EMBL/GenBank/DDBJ whole genome shotgun (WGS) entry which is preliminary data.</text>
</comment>
<sequence>MRRSRLILIASSIAAVLLVGCGSITRTEKDVYTITKIDTTVIEQVRNQPGERDNGIIYPSSRTIVMERNMVQRDSVVEREYPNFIRLGLFEGIGLIGSGLGGESVNAGLFGLYFDIDRILTQKRQSTEGNIFKGSIYRFGIGEWKLHWFDDEPGWSYGFTAWELLRPDDDLAHYLNGAGVLNIKKRWYLKNTIPYLALSAQASFAFLPSQYVNLSGSAELGSIGGLNLRLYAGYAFGMSGFVAPGSFVNFPYLGIGASVLDFLNKDEELNVEWKYHEHSSWAIGLAEFMLVGANTDASLFAPNKTGSAKPAVTGFTARLCNATIALPFLDYKLSLGTSLINVVAPGNVAFGIGVLPIRASIVLRPIGPDFVVEPFAEYNYAPSTFTHAGARLTLPVNTELNVLLTVGYVSGSTGSLRGYDWGGEHVNNPLSFDAFYLGIGVTLWERLFHREELRYGRNLPHE</sequence>
<dbReference type="Proteomes" id="UP000184233">
    <property type="component" value="Unassembled WGS sequence"/>
</dbReference>